<keyword evidence="2" id="KW-0378">Hydrolase</keyword>
<evidence type="ECO:0000256" key="1">
    <source>
        <dbReference type="ARBA" id="ARBA00022729"/>
    </source>
</evidence>
<comment type="caution">
    <text evidence="4">The sequence shown here is derived from an EMBL/GenBank/DDBJ whole genome shotgun (WGS) entry which is preliminary data.</text>
</comment>
<reference evidence="5" key="1">
    <citation type="journal article" date="2019" name="Int. J. Syst. Evol. Microbiol.">
        <title>The Global Catalogue of Microorganisms (GCM) 10K type strain sequencing project: providing services to taxonomists for standard genome sequencing and annotation.</title>
        <authorList>
            <consortium name="The Broad Institute Genomics Platform"/>
            <consortium name="The Broad Institute Genome Sequencing Center for Infectious Disease"/>
            <person name="Wu L."/>
            <person name="Ma J."/>
        </authorList>
    </citation>
    <scope>NUCLEOTIDE SEQUENCE [LARGE SCALE GENOMIC DNA]</scope>
    <source>
        <strain evidence="5">CGMCC 1.12931</strain>
    </source>
</reference>
<dbReference type="NCBIfam" id="TIGR04183">
    <property type="entry name" value="Por_Secre_tail"/>
    <property type="match status" value="1"/>
</dbReference>
<accession>A0ABQ1SF26</accession>
<dbReference type="Gene3D" id="3.75.10.10">
    <property type="entry name" value="L-arginine/glycine Amidinotransferase, Chain A"/>
    <property type="match status" value="1"/>
</dbReference>
<evidence type="ECO:0000259" key="3">
    <source>
        <dbReference type="Pfam" id="PF18962"/>
    </source>
</evidence>
<evidence type="ECO:0000313" key="4">
    <source>
        <dbReference type="EMBL" id="GGE27581.1"/>
    </source>
</evidence>
<evidence type="ECO:0000313" key="5">
    <source>
        <dbReference type="Proteomes" id="UP000599179"/>
    </source>
</evidence>
<dbReference type="EMBL" id="BMGM01000002">
    <property type="protein sequence ID" value="GGE27581.1"/>
    <property type="molecule type" value="Genomic_DNA"/>
</dbReference>
<name>A0ABQ1SF26_9FLAO</name>
<protein>
    <recommendedName>
        <fullName evidence="3">Secretion system C-terminal sorting domain-containing protein</fullName>
    </recommendedName>
</protein>
<dbReference type="InterPro" id="IPR007466">
    <property type="entry name" value="Peptidyl-Arg-deiminase_porph"/>
</dbReference>
<proteinExistence type="predicted"/>
<dbReference type="SUPFAM" id="SSF55909">
    <property type="entry name" value="Pentein"/>
    <property type="match status" value="1"/>
</dbReference>
<dbReference type="PANTHER" id="PTHR31377:SF0">
    <property type="entry name" value="AGMATINE DEIMINASE-RELATED"/>
    <property type="match status" value="1"/>
</dbReference>
<keyword evidence="5" id="KW-1185">Reference proteome</keyword>
<organism evidence="4 5">
    <name type="scientific">Psychroflexus planctonicus</name>
    <dbReference type="NCBI Taxonomy" id="1526575"/>
    <lineage>
        <taxon>Bacteria</taxon>
        <taxon>Pseudomonadati</taxon>
        <taxon>Bacteroidota</taxon>
        <taxon>Flavobacteriia</taxon>
        <taxon>Flavobacteriales</taxon>
        <taxon>Flavobacteriaceae</taxon>
        <taxon>Psychroflexus</taxon>
    </lineage>
</organism>
<dbReference type="Pfam" id="PF04371">
    <property type="entry name" value="PAD_porph"/>
    <property type="match status" value="1"/>
</dbReference>
<dbReference type="PANTHER" id="PTHR31377">
    <property type="entry name" value="AGMATINE DEIMINASE-RELATED"/>
    <property type="match status" value="1"/>
</dbReference>
<evidence type="ECO:0000256" key="2">
    <source>
        <dbReference type="ARBA" id="ARBA00022801"/>
    </source>
</evidence>
<keyword evidence="1" id="KW-0732">Signal</keyword>
<sequence>MPKGTSDEEKSLISDFQFKSNTASSAPSSPVRTAAEWEEIEYLVIRWTNSFQNILLQIVEAAVQECKVLITTQNQSLVSSYLSSNGIDMSQVEFLDTPSNSIWIRDYAGNTVYTNDVGDLALVDWIYNRPRPDDNEMPVAHANFTNVPLFRTNSGTDDLVNTGGNFMSDGMGTAFASKLILEENQVGNPYGVTSKTASEIDDIMFEYQGITNYIKFDQTPFDPIDHIDMHMKLLDEQTILVSKYPDGIADGPQIEANINYLTSNFQTPFGTDYKIEWIDAPPSTSGLYPDTGGYYRTYTNSVFVNETVIVPTYRPEVDVDALALYEELLPGYNIVGIDVDNSEELLIALSGAIHCITHSIGVSDPLLIIHEPVEEANTNLAIPVNASIKHNSDISEAKVFWRETGDTDFEETPMSFNTDDNWATTLSVPSSASTIEYYIWAEANSGKTMTRPMVAPEGFWTFDIANLSLEDWAEKNIIGPYPNPAKNKVSFKLKAISGEVDIEVHNLQGQKLFENTIQNADGKITLNLKPEWSGTLLVSFSGEFGRIIKKVIKI</sequence>
<dbReference type="InterPro" id="IPR026444">
    <property type="entry name" value="Secre_tail"/>
</dbReference>
<gene>
    <name evidence="4" type="ORF">GCM10010832_05380</name>
</gene>
<dbReference type="Proteomes" id="UP000599179">
    <property type="component" value="Unassembled WGS sequence"/>
</dbReference>
<feature type="domain" description="Secretion system C-terminal sorting" evidence="3">
    <location>
        <begin position="481"/>
        <end position="552"/>
    </location>
</feature>
<dbReference type="Pfam" id="PF18962">
    <property type="entry name" value="Por_Secre_tail"/>
    <property type="match status" value="1"/>
</dbReference>